<dbReference type="AlphaFoldDB" id="A0A7X6DSA0"/>
<reference evidence="1 2" key="1">
    <citation type="journal article" date="2020" name="Nature">
        <title>Bacterial chemolithoautotrophy via manganese oxidation.</title>
        <authorList>
            <person name="Yu H."/>
            <person name="Leadbetter J.R."/>
        </authorList>
    </citation>
    <scope>NUCLEOTIDE SEQUENCE [LARGE SCALE GENOMIC DNA]</scope>
    <source>
        <strain evidence="1 2">Mn-1</strain>
    </source>
</reference>
<dbReference type="Proteomes" id="UP000534783">
    <property type="component" value="Unassembled WGS sequence"/>
</dbReference>
<comment type="caution">
    <text evidence="1">The sequence shown here is derived from an EMBL/GenBank/DDBJ whole genome shotgun (WGS) entry which is preliminary data.</text>
</comment>
<gene>
    <name evidence="1" type="ORF">MNODULE_15880</name>
</gene>
<name>A0A7X6DSA0_9BACT</name>
<dbReference type="Pfam" id="PF10387">
    <property type="entry name" value="DUF2442"/>
    <property type="match status" value="1"/>
</dbReference>
<evidence type="ECO:0000313" key="2">
    <source>
        <dbReference type="Proteomes" id="UP000534783"/>
    </source>
</evidence>
<evidence type="ECO:0000313" key="1">
    <source>
        <dbReference type="EMBL" id="NKE72229.1"/>
    </source>
</evidence>
<dbReference type="SUPFAM" id="SSF143880">
    <property type="entry name" value="NE0471 N-terminal domain-like"/>
    <property type="match status" value="1"/>
</dbReference>
<proteinExistence type="predicted"/>
<keyword evidence="2" id="KW-1185">Reference proteome</keyword>
<dbReference type="Gene3D" id="3.30.2020.10">
    <property type="entry name" value="NE0471-like N-terminal domain"/>
    <property type="match status" value="1"/>
</dbReference>
<sequence length="97" mass="11195">MNYLPQVIAARHISGFIVSTRFDDGTEKHIDLSQWFKGPVFEPLKDPKLFKKFFIEGGTLAWPNGVDIAPEALYAARDLEKKHHKKMERIRKTPRSS</sequence>
<accession>A0A7X6DSA0</accession>
<protein>
    <submittedName>
        <fullName evidence="1">DUF2442 domain-containing protein</fullName>
    </submittedName>
</protein>
<dbReference type="EMBL" id="VTOW01000003">
    <property type="protein sequence ID" value="NKE72229.1"/>
    <property type="molecule type" value="Genomic_DNA"/>
</dbReference>
<dbReference type="InterPro" id="IPR018841">
    <property type="entry name" value="DUF2442"/>
</dbReference>
<dbReference type="RefSeq" id="WP_168061697.1">
    <property type="nucleotide sequence ID" value="NZ_VTOW01000003.1"/>
</dbReference>
<organism evidence="1 2">
    <name type="scientific">Candidatus Manganitrophus noduliformans</name>
    <dbReference type="NCBI Taxonomy" id="2606439"/>
    <lineage>
        <taxon>Bacteria</taxon>
        <taxon>Pseudomonadati</taxon>
        <taxon>Nitrospirota</taxon>
        <taxon>Nitrospiria</taxon>
        <taxon>Candidatus Troglogloeales</taxon>
        <taxon>Candidatus Manganitrophaceae</taxon>
        <taxon>Candidatus Manganitrophus</taxon>
    </lineage>
</organism>
<dbReference type="InterPro" id="IPR036782">
    <property type="entry name" value="NE0471-like_N"/>
</dbReference>